<feature type="compositionally biased region" description="Basic and acidic residues" evidence="1">
    <location>
        <begin position="829"/>
        <end position="844"/>
    </location>
</feature>
<feature type="compositionally biased region" description="Pro residues" evidence="1">
    <location>
        <begin position="23"/>
        <end position="42"/>
    </location>
</feature>
<feature type="region of interest" description="Disordered" evidence="1">
    <location>
        <begin position="1215"/>
        <end position="1266"/>
    </location>
</feature>
<feature type="compositionally biased region" description="Low complexity" evidence="1">
    <location>
        <begin position="247"/>
        <end position="257"/>
    </location>
</feature>
<feature type="compositionally biased region" description="Low complexity" evidence="1">
    <location>
        <begin position="1220"/>
        <end position="1236"/>
    </location>
</feature>
<feature type="region of interest" description="Disordered" evidence="1">
    <location>
        <begin position="133"/>
        <end position="661"/>
    </location>
</feature>
<feature type="compositionally biased region" description="Low complexity" evidence="1">
    <location>
        <begin position="866"/>
        <end position="875"/>
    </location>
</feature>
<gene>
    <name evidence="3" type="ORF">HMPREF0742_00018</name>
</gene>
<sequence>MGVARAEGRLLMALIFNPPPNWPKPPKGWKPTPTWRPDPAWGPVPAGWQLWIEEPTDSADFNDEGTAYEEPMDELPAHVGDDYTLAGDDSVIAPTPQEHAQHSPAAPATGSFPIQEQAGTERTVDTAVSHNAPAHSALEHDTVTAENSNGTEQGQEQKPRTTSFDPLNDDFRMAQATSHPSRAAHAAHYEAERARLQPNGPANTTEPQPGGHPQVVEGQSNGFNGGQAVAGMPENMPQPTSRRAAREQFMAQQAAQEAAEREAAERAAAQQAEQNTTDAKDEQASAASAAHTQPASESTSGPQVAEIAEDTPRHAQPVSGEPTLPEPADFQRESTADSPAADELAESQVTADVDAHREADTPPSIPVGDAIKSELQKDEPAQAAPAAGADEQEGTHAGSPEPVAAAPAPLPETEENQTDTVDSGDSRAARRAARDEEYAQSSTEKGAAEQVSTEHISSEQTSPKQDTPAAETRTGATTAEELEQPEPVKNALRRFAQVREAQEMSASNEGAPGEHISIEVNENLDTQGLIKIQPKKKQPKDYAKPAQNTQGAAENTASAAEEAGGAAQHTAKHAATSPADEVQKEQADTGERQQRQGPTLSGAGADDIMPLPTPPEGIAVQEQKSDAATRTSADDIMGGDEPPKRRRRAAEAAEDDNAQPFVYEGERMLGASVEAPDITTASSVDTAANIPADAATIALSPLDDDEPFEPKETPSVQEAESTASEDEDALPSPVNSPLIEFHDTSAAAQHTAQDEARTEGDEPSTEQPSRVKPRHAAKDTAEEAEDTPRESRRAEEYSVKDHSVEARGTENTGTATDGAQEYGAQEYGVEARDAKAHEAGKHQQEAVSHTPEPEPEPQQEPYGLTDAAQQASGADEAAKPASILPAATFPEGTGAAQSHVAASETGKQPYTADPSGYGLSEEPTDQPTAPAAAPVPSVGAGSDQAPDAAAPAVPPILPEPINPELADHTSQIPLPNQQSAAPANSANQGGAPAQGASYGTDPGAVQSPGYGQDGAQNYGQDYGVSGYGQDAAQGYGQDTAGPGYGYDPQSHPGAQPENPQAGQAQAGQQPPADQSQPSQTQGTGLTARDVQATPADGTQGNASGPVVNAPAPGTVTPASFAAENARNTQNNAQFNPANAAAPAAAAAGGAAAKKASGGAAGAVNTLREKLTANNGNQNFFSTPLGLASIAGVILLVVLLILALVLFIPRGSDNTNNAEPAASSSSSSSSASSSSSSDSDDSTELKKPSGDFKEYTGEGKKTIDIEKPNGNDSKALVYYEFTPASVPANENNRGVLNVAGKTDKDQSSGFEVRDSGSVSSTITGSAWMDTTSKTTRKLQIEGEGKWTVRVYDASSAPKYGKGESIEGRARNYAFTYTGGTSSFEVNSESTDNNGYYHFRLDAVGKGSVIGTSMASSKSTTEWEDSSSEVYMFVEAPYARWRMNTK</sequence>
<feature type="compositionally biased region" description="Low complexity" evidence="1">
    <location>
        <begin position="549"/>
        <end position="569"/>
    </location>
</feature>
<dbReference type="InterPro" id="IPR051738">
    <property type="entry name" value="SAF_Modulators"/>
</dbReference>
<protein>
    <submittedName>
        <fullName evidence="3">Uncharacterized protein</fullName>
    </submittedName>
</protein>
<feature type="compositionally biased region" description="Basic and acidic residues" evidence="1">
    <location>
        <begin position="581"/>
        <end position="594"/>
    </location>
</feature>
<dbReference type="GO" id="GO:0050684">
    <property type="term" value="P:regulation of mRNA processing"/>
    <property type="evidence" value="ECO:0007669"/>
    <property type="project" value="TreeGrafter"/>
</dbReference>
<dbReference type="EMBL" id="AXZG01000003">
    <property type="protein sequence ID" value="ERT67826.1"/>
    <property type="molecule type" value="Genomic_DNA"/>
</dbReference>
<feature type="region of interest" description="Disordered" evidence="1">
    <location>
        <begin position="77"/>
        <end position="112"/>
    </location>
</feature>
<feature type="compositionally biased region" description="Polar residues" evidence="1">
    <location>
        <begin position="291"/>
        <end position="302"/>
    </location>
</feature>
<feature type="compositionally biased region" description="Basic and acidic residues" evidence="1">
    <location>
        <begin position="1242"/>
        <end position="1266"/>
    </location>
</feature>
<dbReference type="HOGENOM" id="CLU_251675_0_0_11"/>
<dbReference type="GO" id="GO:0006357">
    <property type="term" value="P:regulation of transcription by RNA polymerase II"/>
    <property type="evidence" value="ECO:0007669"/>
    <property type="project" value="TreeGrafter"/>
</dbReference>
<organism evidence="3 4">
    <name type="scientific">Rothia aeria F0184</name>
    <dbReference type="NCBI Taxonomy" id="888019"/>
    <lineage>
        <taxon>Bacteria</taxon>
        <taxon>Bacillati</taxon>
        <taxon>Actinomycetota</taxon>
        <taxon>Actinomycetes</taxon>
        <taxon>Micrococcales</taxon>
        <taxon>Micrococcaceae</taxon>
        <taxon>Rothia</taxon>
    </lineage>
</organism>
<comment type="caution">
    <text evidence="3">The sequence shown here is derived from an EMBL/GenBank/DDBJ whole genome shotgun (WGS) entry which is preliminary data.</text>
</comment>
<name>U7V8K2_9MICC</name>
<feature type="compositionally biased region" description="Polar residues" evidence="1">
    <location>
        <begin position="439"/>
        <end position="465"/>
    </location>
</feature>
<feature type="compositionally biased region" description="Low complexity" evidence="1">
    <location>
        <begin position="975"/>
        <end position="997"/>
    </location>
</feature>
<feature type="transmembrane region" description="Helical" evidence="2">
    <location>
        <begin position="1184"/>
        <end position="1207"/>
    </location>
</feature>
<keyword evidence="2" id="KW-0812">Transmembrane</keyword>
<proteinExistence type="predicted"/>
<feature type="compositionally biased region" description="Basic and acidic residues" evidence="1">
    <location>
        <begin position="371"/>
        <end position="380"/>
    </location>
</feature>
<accession>U7V8K2</accession>
<feature type="compositionally biased region" description="Low complexity" evidence="1">
    <location>
        <begin position="1052"/>
        <end position="1081"/>
    </location>
</feature>
<dbReference type="PANTHER" id="PTHR15683:SF8">
    <property type="entry name" value="SCAFFOLD ATTACHMENT FACTOR B, ISOFORM B"/>
    <property type="match status" value="1"/>
</dbReference>
<feature type="compositionally biased region" description="Pro residues" evidence="1">
    <location>
        <begin position="952"/>
        <end position="961"/>
    </location>
</feature>
<dbReference type="PATRIC" id="fig|888019.4.peg.9"/>
<reference evidence="3 4" key="1">
    <citation type="submission" date="2013-08" db="EMBL/GenBank/DDBJ databases">
        <authorList>
            <person name="Weinstock G."/>
            <person name="Sodergren E."/>
            <person name="Wylie T."/>
            <person name="Fulton L."/>
            <person name="Fulton R."/>
            <person name="Fronick C."/>
            <person name="O'Laughlin M."/>
            <person name="Godfrey J."/>
            <person name="Miner T."/>
            <person name="Herter B."/>
            <person name="Appelbaum E."/>
            <person name="Cordes M."/>
            <person name="Lek S."/>
            <person name="Wollam A."/>
            <person name="Pepin K.H."/>
            <person name="Palsikar V.B."/>
            <person name="Mitreva M."/>
            <person name="Wilson R.K."/>
        </authorList>
    </citation>
    <scope>NUCLEOTIDE SEQUENCE [LARGE SCALE GENOMIC DNA]</scope>
    <source>
        <strain evidence="3 4">F0184</strain>
    </source>
</reference>
<dbReference type="PANTHER" id="PTHR15683">
    <property type="entry name" value="SCAFFOLD ATTACHMENT FACTOR B-RELATED"/>
    <property type="match status" value="1"/>
</dbReference>
<feature type="region of interest" description="Disordered" evidence="1">
    <location>
        <begin position="23"/>
        <end position="44"/>
    </location>
</feature>
<evidence type="ECO:0000256" key="1">
    <source>
        <dbReference type="SAM" id="MobiDB-lite"/>
    </source>
</evidence>
<feature type="compositionally biased region" description="Basic and acidic residues" evidence="1">
    <location>
        <begin position="776"/>
        <end position="808"/>
    </location>
</feature>
<feature type="compositionally biased region" description="Polar residues" evidence="1">
    <location>
        <begin position="144"/>
        <end position="165"/>
    </location>
</feature>
<evidence type="ECO:0000313" key="4">
    <source>
        <dbReference type="Proteomes" id="UP000017174"/>
    </source>
</evidence>
<feature type="compositionally biased region" description="Low complexity" evidence="1">
    <location>
        <begin position="929"/>
        <end position="951"/>
    </location>
</feature>
<keyword evidence="2" id="KW-1133">Transmembrane helix</keyword>
<feature type="region of interest" description="Disordered" evidence="1">
    <location>
        <begin position="695"/>
        <end position="1117"/>
    </location>
</feature>
<feature type="compositionally biased region" description="Low complexity" evidence="1">
    <location>
        <begin position="1027"/>
        <end position="1041"/>
    </location>
</feature>
<keyword evidence="2" id="KW-0472">Membrane</keyword>
<feature type="compositionally biased region" description="Low complexity" evidence="1">
    <location>
        <begin position="469"/>
        <end position="479"/>
    </location>
</feature>
<dbReference type="GO" id="GO:0043565">
    <property type="term" value="F:sequence-specific DNA binding"/>
    <property type="evidence" value="ECO:0007669"/>
    <property type="project" value="TreeGrafter"/>
</dbReference>
<dbReference type="Proteomes" id="UP000017174">
    <property type="component" value="Unassembled WGS sequence"/>
</dbReference>
<feature type="compositionally biased region" description="Basic and acidic residues" evidence="1">
    <location>
        <begin position="424"/>
        <end position="437"/>
    </location>
</feature>
<evidence type="ECO:0000313" key="3">
    <source>
        <dbReference type="EMBL" id="ERT67826.1"/>
    </source>
</evidence>
<evidence type="ECO:0000256" key="2">
    <source>
        <dbReference type="SAM" id="Phobius"/>
    </source>
</evidence>